<evidence type="ECO:0000256" key="2">
    <source>
        <dbReference type="ARBA" id="ARBA00023015"/>
    </source>
</evidence>
<dbReference type="SMART" id="SM01134">
    <property type="entry name" value="DeoRC"/>
    <property type="match status" value="1"/>
</dbReference>
<keyword evidence="3" id="KW-0238">DNA-binding</keyword>
<dbReference type="SUPFAM" id="SSF46785">
    <property type="entry name" value="Winged helix' DNA-binding domain"/>
    <property type="match status" value="1"/>
</dbReference>
<dbReference type="EMBL" id="CP042817">
    <property type="protein sequence ID" value="QEJ96577.1"/>
    <property type="molecule type" value="Genomic_DNA"/>
</dbReference>
<evidence type="ECO:0000259" key="5">
    <source>
        <dbReference type="PROSITE" id="PS51000"/>
    </source>
</evidence>
<gene>
    <name evidence="7" type="ORF">FUT82_00175</name>
    <name evidence="6" type="ORF">TPHV1_90100</name>
</gene>
<dbReference type="InterPro" id="IPR036390">
    <property type="entry name" value="WH_DNA-bd_sf"/>
</dbReference>
<dbReference type="Gene3D" id="1.10.10.10">
    <property type="entry name" value="Winged helix-like DNA-binding domain superfamily/Winged helix DNA-binding domain"/>
    <property type="match status" value="1"/>
</dbReference>
<dbReference type="InterPro" id="IPR036388">
    <property type="entry name" value="WH-like_DNA-bd_sf"/>
</dbReference>
<dbReference type="GO" id="GO:0003677">
    <property type="term" value="F:DNA binding"/>
    <property type="evidence" value="ECO:0007669"/>
    <property type="project" value="UniProtKB-KW"/>
</dbReference>
<dbReference type="Pfam" id="PF00455">
    <property type="entry name" value="DeoRC"/>
    <property type="match status" value="1"/>
</dbReference>
<protein>
    <submittedName>
        <fullName evidence="7">DeoR/GlpR transcriptional regulator</fullName>
    </submittedName>
    <submittedName>
        <fullName evidence="6">Transcriptional regulator, DeoR family</fullName>
    </submittedName>
</protein>
<dbReference type="SUPFAM" id="SSF100950">
    <property type="entry name" value="NagB/RpiA/CoA transferase-like"/>
    <property type="match status" value="1"/>
</dbReference>
<dbReference type="Proteomes" id="UP000323594">
    <property type="component" value="Chromosome"/>
</dbReference>
<dbReference type="OrthoDB" id="308679at2"/>
<evidence type="ECO:0000313" key="6">
    <source>
        <dbReference type="EMBL" id="CEM63471.1"/>
    </source>
</evidence>
<name>A0A0B7H3F4_TREPH</name>
<keyword evidence="1" id="KW-0678">Repressor</keyword>
<dbReference type="Pfam" id="PF08220">
    <property type="entry name" value="HTH_DeoR"/>
    <property type="match status" value="1"/>
</dbReference>
<reference evidence="7 9" key="3">
    <citation type="submission" date="2019-08" db="EMBL/GenBank/DDBJ databases">
        <authorList>
            <person name="Kuhnert P."/>
        </authorList>
    </citation>
    <scope>NUCLEOTIDE SEQUENCE [LARGE SCALE GENOMIC DNA]</scope>
    <source>
        <strain evidence="7 9">B36.5</strain>
    </source>
</reference>
<dbReference type="PRINTS" id="PR00037">
    <property type="entry name" value="HTHLACR"/>
</dbReference>
<evidence type="ECO:0000313" key="8">
    <source>
        <dbReference type="Proteomes" id="UP000042527"/>
    </source>
</evidence>
<reference evidence="8" key="2">
    <citation type="submission" date="2015-01" db="EMBL/GenBank/DDBJ databases">
        <authorList>
            <person name="Manzoor Shahid"/>
            <person name="Zubair Saima"/>
        </authorList>
    </citation>
    <scope>NUCLEOTIDE SEQUENCE [LARGE SCALE GENOMIC DNA]</scope>
    <source>
        <strain evidence="8">V1</strain>
    </source>
</reference>
<dbReference type="InterPro" id="IPR001034">
    <property type="entry name" value="DeoR_HTH"/>
</dbReference>
<dbReference type="PROSITE" id="PS00894">
    <property type="entry name" value="HTH_DEOR_1"/>
    <property type="match status" value="1"/>
</dbReference>
<dbReference type="SMART" id="SM00420">
    <property type="entry name" value="HTH_DEOR"/>
    <property type="match status" value="1"/>
</dbReference>
<organism evidence="6 8">
    <name type="scientific">Treponema phagedenis</name>
    <dbReference type="NCBI Taxonomy" id="162"/>
    <lineage>
        <taxon>Bacteria</taxon>
        <taxon>Pseudomonadati</taxon>
        <taxon>Spirochaetota</taxon>
        <taxon>Spirochaetia</taxon>
        <taxon>Spirochaetales</taxon>
        <taxon>Treponemataceae</taxon>
        <taxon>Treponema</taxon>
    </lineage>
</organism>
<evidence type="ECO:0000313" key="7">
    <source>
        <dbReference type="EMBL" id="QEJ96577.1"/>
    </source>
</evidence>
<dbReference type="RefSeq" id="WP_024752830.1">
    <property type="nucleotide sequence ID" value="NZ_CDNC01000051.1"/>
</dbReference>
<accession>A0A0B7H3F4</accession>
<dbReference type="InterPro" id="IPR018356">
    <property type="entry name" value="Tscrpt_reg_HTH_DeoR_CS"/>
</dbReference>
<keyword evidence="8" id="KW-1185">Reference proteome</keyword>
<feature type="domain" description="HTH deoR-type" evidence="5">
    <location>
        <begin position="3"/>
        <end position="58"/>
    </location>
</feature>
<dbReference type="PANTHER" id="PTHR30363">
    <property type="entry name" value="HTH-TYPE TRANSCRIPTIONAL REGULATOR SRLR-RELATED"/>
    <property type="match status" value="1"/>
</dbReference>
<dbReference type="PROSITE" id="PS51000">
    <property type="entry name" value="HTH_DEOR_2"/>
    <property type="match status" value="1"/>
</dbReference>
<dbReference type="AlphaFoldDB" id="A0A0B7H3F4"/>
<sequence>MAYNQRIDSIISIISRRRSVTVQELKQRLDVSEVTIRNDLNILEAEGIICRTHGGAMMAEDRRHFRSYSARISSNADKKRAIAKAACSLIKPYDVIYIDAGTTCRLFAAQMSAMDIEVQVVTNSIEVVNELIDAEHISIFCPGGSVRKEARAFIGDTALETLKNIHIKACFIGASGFSSTGVFSSQNMSEANLKKHVLQQSTYRVILADSGKYGIYGFSIFANASDVDLLVTDYDFNDAQFCANTGIEVLAGIKE</sequence>
<proteinExistence type="predicted"/>
<dbReference type="GeneID" id="57751730"/>
<reference evidence="6" key="1">
    <citation type="submission" date="2015-01" db="EMBL/GenBank/DDBJ databases">
        <authorList>
            <person name="Xiang T."/>
            <person name="Song Y."/>
            <person name="Huang L."/>
            <person name="Wang B."/>
            <person name="Wu P."/>
        </authorList>
    </citation>
    <scope>NUCLEOTIDE SEQUENCE [LARGE SCALE GENOMIC DNA]</scope>
    <source>
        <strain evidence="6">V1</strain>
    </source>
</reference>
<dbReference type="InterPro" id="IPR014036">
    <property type="entry name" value="DeoR-like_C"/>
</dbReference>
<dbReference type="PANTHER" id="PTHR30363:SF4">
    <property type="entry name" value="GLYCEROL-3-PHOSPHATE REGULON REPRESSOR"/>
    <property type="match status" value="1"/>
</dbReference>
<dbReference type="Proteomes" id="UP000042527">
    <property type="component" value="Unassembled WGS sequence"/>
</dbReference>
<keyword evidence="2" id="KW-0805">Transcription regulation</keyword>
<evidence type="ECO:0000256" key="4">
    <source>
        <dbReference type="ARBA" id="ARBA00023163"/>
    </source>
</evidence>
<dbReference type="Gene3D" id="3.40.50.1360">
    <property type="match status" value="1"/>
</dbReference>
<dbReference type="EMBL" id="CDNC01000051">
    <property type="protein sequence ID" value="CEM63471.1"/>
    <property type="molecule type" value="Genomic_DNA"/>
</dbReference>
<dbReference type="GO" id="GO:0003700">
    <property type="term" value="F:DNA-binding transcription factor activity"/>
    <property type="evidence" value="ECO:0007669"/>
    <property type="project" value="InterPro"/>
</dbReference>
<dbReference type="InterPro" id="IPR037171">
    <property type="entry name" value="NagB/RpiA_transferase-like"/>
</dbReference>
<evidence type="ECO:0000256" key="1">
    <source>
        <dbReference type="ARBA" id="ARBA00022491"/>
    </source>
</evidence>
<keyword evidence="4" id="KW-0804">Transcription</keyword>
<evidence type="ECO:0000313" key="9">
    <source>
        <dbReference type="Proteomes" id="UP000323594"/>
    </source>
</evidence>
<dbReference type="InterPro" id="IPR050313">
    <property type="entry name" value="Carb_Metab_HTH_regulators"/>
</dbReference>
<evidence type="ECO:0000256" key="3">
    <source>
        <dbReference type="ARBA" id="ARBA00023125"/>
    </source>
</evidence>